<dbReference type="InterPro" id="IPR008257">
    <property type="entry name" value="Pept_M19"/>
</dbReference>
<keyword evidence="4" id="KW-1185">Reference proteome</keyword>
<dbReference type="PANTHER" id="PTHR10443">
    <property type="entry name" value="MICROSOMAL DIPEPTIDASE"/>
    <property type="match status" value="1"/>
</dbReference>
<keyword evidence="2" id="KW-0479">Metal-binding</keyword>
<comment type="catalytic activity">
    <reaction evidence="2">
        <text>an L-aminoacyl-L-amino acid + H2O = 2 an L-alpha-amino acid</text>
        <dbReference type="Rhea" id="RHEA:48940"/>
        <dbReference type="ChEBI" id="CHEBI:15377"/>
        <dbReference type="ChEBI" id="CHEBI:59869"/>
        <dbReference type="ChEBI" id="CHEBI:77460"/>
        <dbReference type="EC" id="3.4.13.19"/>
    </reaction>
</comment>
<dbReference type="EC" id="3.4.13.19" evidence="2"/>
<keyword evidence="2" id="KW-0482">Metalloprotease</keyword>
<organism evidence="3 4">
    <name type="scientific">Xylaria grammica</name>
    <dbReference type="NCBI Taxonomy" id="363999"/>
    <lineage>
        <taxon>Eukaryota</taxon>
        <taxon>Fungi</taxon>
        <taxon>Dikarya</taxon>
        <taxon>Ascomycota</taxon>
        <taxon>Pezizomycotina</taxon>
        <taxon>Sordariomycetes</taxon>
        <taxon>Xylariomycetidae</taxon>
        <taxon>Xylariales</taxon>
        <taxon>Xylariaceae</taxon>
        <taxon>Xylaria</taxon>
    </lineage>
</organism>
<accession>A0A439D5X8</accession>
<keyword evidence="2" id="KW-0862">Zinc</keyword>
<dbReference type="Gene3D" id="3.20.20.140">
    <property type="entry name" value="Metal-dependent hydrolases"/>
    <property type="match status" value="1"/>
</dbReference>
<proteinExistence type="inferred from homology"/>
<dbReference type="InterPro" id="IPR032466">
    <property type="entry name" value="Metal_Hydrolase"/>
</dbReference>
<evidence type="ECO:0000313" key="4">
    <source>
        <dbReference type="Proteomes" id="UP000286045"/>
    </source>
</evidence>
<evidence type="ECO:0000256" key="1">
    <source>
        <dbReference type="ARBA" id="ARBA00022997"/>
    </source>
</evidence>
<dbReference type="AlphaFoldDB" id="A0A439D5X8"/>
<dbReference type="PANTHER" id="PTHR10443:SF12">
    <property type="entry name" value="DIPEPTIDASE"/>
    <property type="match status" value="1"/>
</dbReference>
<comment type="cofactor">
    <cofactor evidence="2">
        <name>Zn(2+)</name>
        <dbReference type="ChEBI" id="CHEBI:29105"/>
    </cofactor>
</comment>
<dbReference type="SUPFAM" id="SSF51556">
    <property type="entry name" value="Metallo-dependent hydrolases"/>
    <property type="match status" value="1"/>
</dbReference>
<dbReference type="GO" id="GO:0006508">
    <property type="term" value="P:proteolysis"/>
    <property type="evidence" value="ECO:0007669"/>
    <property type="project" value="UniProtKB-KW"/>
</dbReference>
<dbReference type="EMBL" id="RYZI01000139">
    <property type="protein sequence ID" value="RWA09814.1"/>
    <property type="molecule type" value="Genomic_DNA"/>
</dbReference>
<dbReference type="GO" id="GO:0070573">
    <property type="term" value="F:metallodipeptidase activity"/>
    <property type="evidence" value="ECO:0007669"/>
    <property type="project" value="InterPro"/>
</dbReference>
<reference evidence="3 4" key="1">
    <citation type="submission" date="2018-12" db="EMBL/GenBank/DDBJ databases">
        <title>Draft genome sequence of Xylaria grammica IHI A82.</title>
        <authorList>
            <person name="Buettner E."/>
            <person name="Kellner H."/>
        </authorList>
    </citation>
    <scope>NUCLEOTIDE SEQUENCE [LARGE SCALE GENOMIC DNA]</scope>
    <source>
        <strain evidence="3 4">IHI A82</strain>
    </source>
</reference>
<name>A0A439D5X8_9PEZI</name>
<gene>
    <name evidence="3" type="ORF">EKO27_g5290</name>
</gene>
<dbReference type="GO" id="GO:0046872">
    <property type="term" value="F:metal ion binding"/>
    <property type="evidence" value="ECO:0007669"/>
    <property type="project" value="UniProtKB-UniRule"/>
</dbReference>
<dbReference type="Pfam" id="PF01244">
    <property type="entry name" value="Peptidase_M19"/>
    <property type="match status" value="1"/>
</dbReference>
<keyword evidence="1 2" id="KW-0224">Dipeptidase</keyword>
<evidence type="ECO:0000256" key="2">
    <source>
        <dbReference type="RuleBase" id="RU341113"/>
    </source>
</evidence>
<dbReference type="Proteomes" id="UP000286045">
    <property type="component" value="Unassembled WGS sequence"/>
</dbReference>
<evidence type="ECO:0000313" key="3">
    <source>
        <dbReference type="EMBL" id="RWA09814.1"/>
    </source>
</evidence>
<comment type="similarity">
    <text evidence="2">Belongs to the metallo-dependent hydrolases superfamily. Peptidase M19 family.</text>
</comment>
<sequence length="86" mass="9788">MASGPSGLEDVSKYPNLVAEFERRDVQEADMLGIMGRNFIRVLQAVEDIALSKQHERLLEDDVKPFFSIATATQRGWVAIHSERWN</sequence>
<comment type="caution">
    <text evidence="3">The sequence shown here is derived from an EMBL/GenBank/DDBJ whole genome shotgun (WGS) entry which is preliminary data.</text>
</comment>
<keyword evidence="2" id="KW-0378">Hydrolase</keyword>
<protein>
    <recommendedName>
        <fullName evidence="2">Dipeptidase</fullName>
        <ecNumber evidence="2">3.4.13.19</ecNumber>
    </recommendedName>
</protein>
<dbReference type="PROSITE" id="PS51365">
    <property type="entry name" value="RENAL_DIPEPTIDASE_2"/>
    <property type="match status" value="1"/>
</dbReference>
<keyword evidence="2" id="KW-0645">Protease</keyword>